<name>A0A0D8Y7V4_DICVI</name>
<dbReference type="GO" id="GO:0017064">
    <property type="term" value="F:fatty acid amide hydrolase activity"/>
    <property type="evidence" value="ECO:0007669"/>
    <property type="project" value="TreeGrafter"/>
</dbReference>
<dbReference type="SUPFAM" id="SSF75304">
    <property type="entry name" value="Amidase signature (AS) enzymes"/>
    <property type="match status" value="1"/>
</dbReference>
<reference evidence="3" key="2">
    <citation type="journal article" date="2016" name="Sci. Rep.">
        <title>Dictyocaulus viviparus genome, variome and transcriptome elucidate lungworm biology and support future intervention.</title>
        <authorList>
            <person name="McNulty S.N."/>
            <person name="Strube C."/>
            <person name="Rosa B.A."/>
            <person name="Martin J.C."/>
            <person name="Tyagi R."/>
            <person name="Choi Y.J."/>
            <person name="Wang Q."/>
            <person name="Hallsworth Pepin K."/>
            <person name="Zhang X."/>
            <person name="Ozersky P."/>
            <person name="Wilson R.K."/>
            <person name="Sternberg P.W."/>
            <person name="Gasser R.B."/>
            <person name="Mitreva M."/>
        </authorList>
    </citation>
    <scope>NUCLEOTIDE SEQUENCE [LARGE SCALE GENOMIC DNA]</scope>
    <source>
        <strain evidence="3">HannoverDv2000</strain>
    </source>
</reference>
<dbReference type="Pfam" id="PF01425">
    <property type="entry name" value="Amidase"/>
    <property type="match status" value="1"/>
</dbReference>
<evidence type="ECO:0000313" key="3">
    <source>
        <dbReference type="Proteomes" id="UP000053766"/>
    </source>
</evidence>
<feature type="domain" description="Amidase" evidence="1">
    <location>
        <begin position="199"/>
        <end position="407"/>
    </location>
</feature>
<dbReference type="AlphaFoldDB" id="A0A0D8Y7V4"/>
<dbReference type="GO" id="GO:0004040">
    <property type="term" value="F:amidase activity"/>
    <property type="evidence" value="ECO:0007669"/>
    <property type="project" value="TreeGrafter"/>
</dbReference>
<organism evidence="2 3">
    <name type="scientific">Dictyocaulus viviparus</name>
    <name type="common">Bovine lungworm</name>
    <dbReference type="NCBI Taxonomy" id="29172"/>
    <lineage>
        <taxon>Eukaryota</taxon>
        <taxon>Metazoa</taxon>
        <taxon>Ecdysozoa</taxon>
        <taxon>Nematoda</taxon>
        <taxon>Chromadorea</taxon>
        <taxon>Rhabditida</taxon>
        <taxon>Rhabditina</taxon>
        <taxon>Rhabditomorpha</taxon>
        <taxon>Strongyloidea</taxon>
        <taxon>Metastrongylidae</taxon>
        <taxon>Dictyocaulus</taxon>
    </lineage>
</organism>
<dbReference type="InterPro" id="IPR052096">
    <property type="entry name" value="Endocannabinoid_amidase"/>
</dbReference>
<dbReference type="Proteomes" id="UP000053766">
    <property type="component" value="Unassembled WGS sequence"/>
</dbReference>
<dbReference type="EMBL" id="KN716168">
    <property type="protein sequence ID" value="KJH52262.1"/>
    <property type="molecule type" value="Genomic_DNA"/>
</dbReference>
<gene>
    <name evidence="2" type="ORF">DICVIV_01590</name>
</gene>
<dbReference type="PANTHER" id="PTHR45847">
    <property type="entry name" value="FATTY ACID AMIDE HYDROLASE"/>
    <property type="match status" value="1"/>
</dbReference>
<dbReference type="STRING" id="29172.A0A0D8Y7V4"/>
<dbReference type="OrthoDB" id="6428749at2759"/>
<dbReference type="Gene3D" id="3.90.1300.10">
    <property type="entry name" value="Amidase signature (AS) domain"/>
    <property type="match status" value="1"/>
</dbReference>
<evidence type="ECO:0000313" key="2">
    <source>
        <dbReference type="EMBL" id="KJH52262.1"/>
    </source>
</evidence>
<reference evidence="2 3" key="1">
    <citation type="submission" date="2013-11" db="EMBL/GenBank/DDBJ databases">
        <title>Draft genome of the bovine lungworm Dictyocaulus viviparus.</title>
        <authorList>
            <person name="Mitreva M."/>
        </authorList>
    </citation>
    <scope>NUCLEOTIDE SEQUENCE [LARGE SCALE GENOMIC DNA]</scope>
    <source>
        <strain evidence="2 3">HannoverDv2000</strain>
    </source>
</reference>
<dbReference type="InterPro" id="IPR023631">
    <property type="entry name" value="Amidase_dom"/>
</dbReference>
<keyword evidence="3" id="KW-1185">Reference proteome</keyword>
<proteinExistence type="predicted"/>
<dbReference type="PANTHER" id="PTHR45847:SF6">
    <property type="entry name" value="FATTY ACID AMIDE HYDROLASE"/>
    <property type="match status" value="1"/>
</dbReference>
<sequence length="432" mass="49475">MAAAEHRLPFLQASWQLLVWETRKNCQNVVELRSVDYWAEVFSKHISYYSRFVAINAHEGLPGRCRFGLGFGFFTKTVQEQVELLQLFIGDSNYRQLVPTTIPTPLNRELYVAGGADQHHAYLLLLRLTWSNVLATFRVVLEDRLRFFSIGRCQLLVASLDILHLHGFVSLTKDIFCQTCKLRIGYFDDDGFCPPVPGNEGHEVIRFTVPNVVEMVQILFKLLMPDNGHYIRSLYNNDVIDQYMKVFVMLLKVPNSLRWLASFILKPISPQLSALCSAYISNLHDLRYTNERCDDYKNEFIAYWQRLNIDALICPSFPVPAVPHRFPSKISLAATYTALFNMLDFPAGVVPIGKVTVKDDEDVINESSYPVGYNIALRMIRDASSKSAGLPLSVQVVTLPFQEEKCLYLMKEVEKIWNNDHLEESTLSNMKT</sequence>
<dbReference type="GO" id="GO:0009062">
    <property type="term" value="P:fatty acid catabolic process"/>
    <property type="evidence" value="ECO:0007669"/>
    <property type="project" value="TreeGrafter"/>
</dbReference>
<accession>A0A0D8Y7V4</accession>
<dbReference type="InterPro" id="IPR036928">
    <property type="entry name" value="AS_sf"/>
</dbReference>
<evidence type="ECO:0000259" key="1">
    <source>
        <dbReference type="Pfam" id="PF01425"/>
    </source>
</evidence>
<protein>
    <recommendedName>
        <fullName evidence="1">Amidase domain-containing protein</fullName>
    </recommendedName>
</protein>